<keyword evidence="6" id="KW-1185">Reference proteome</keyword>
<feature type="domain" description="Calx-beta" evidence="4">
    <location>
        <begin position="18"/>
        <end position="118"/>
    </location>
</feature>
<evidence type="ECO:0000256" key="1">
    <source>
        <dbReference type="ARBA" id="ARBA00022729"/>
    </source>
</evidence>
<accession>A0ABS1KSC6</accession>
<keyword evidence="1" id="KW-0732">Signal</keyword>
<comment type="caution">
    <text evidence="5">The sequence shown here is derived from an EMBL/GenBank/DDBJ whole genome shotgun (WGS) entry which is preliminary data.</text>
</comment>
<evidence type="ECO:0000313" key="5">
    <source>
        <dbReference type="EMBL" id="MBL0742250.1"/>
    </source>
</evidence>
<protein>
    <recommendedName>
        <fullName evidence="4">Calx-beta domain-containing protein</fullName>
    </recommendedName>
</protein>
<evidence type="ECO:0000259" key="4">
    <source>
        <dbReference type="SMART" id="SM00237"/>
    </source>
</evidence>
<evidence type="ECO:0000256" key="3">
    <source>
        <dbReference type="ARBA" id="ARBA00022837"/>
    </source>
</evidence>
<dbReference type="RefSeq" id="WP_202010291.1">
    <property type="nucleotide sequence ID" value="NZ_JAERRB010000004.1"/>
</dbReference>
<keyword evidence="2" id="KW-0677">Repeat</keyword>
<dbReference type="EMBL" id="JAERRB010000004">
    <property type="protein sequence ID" value="MBL0742250.1"/>
    <property type="molecule type" value="Genomic_DNA"/>
</dbReference>
<dbReference type="SUPFAM" id="SSF141072">
    <property type="entry name" value="CalX-like"/>
    <property type="match status" value="1"/>
</dbReference>
<dbReference type="InterPro" id="IPR003644">
    <property type="entry name" value="Calx_beta"/>
</dbReference>
<keyword evidence="3" id="KW-0106">Calcium</keyword>
<sequence length="289" mass="30354">MRNGNVMMLASLLMAALVLVSCDENDATKPAGFDASSSTGDESGGTQTATLSLGKAAASDVVLTFNVKGTAALGGDYTLLTPSPITIKAGASTASIEFKLIDDSIIESADKKITFSIATITGYTVDASADRNSYTYTITDNDEIPASGMQVDLTWDLGEGVDIDTADLDLYLVYNVVVNGNEVTSMDVNEDTYSANESGFESFVIDPGLKDTEYYVVAVYRSGDVAVPFTLGFSHNTTGSNNSAGSFTASEVGTALFYGPIQKSGDTFSRTKAPTYTKYKLSSNVLSAL</sequence>
<dbReference type="Gene3D" id="2.60.40.2030">
    <property type="match status" value="1"/>
</dbReference>
<dbReference type="InterPro" id="IPR038081">
    <property type="entry name" value="CalX-like_sf"/>
</dbReference>
<gene>
    <name evidence="5" type="ORF">JI741_13555</name>
</gene>
<dbReference type="SMART" id="SM00237">
    <property type="entry name" value="Calx_beta"/>
    <property type="match status" value="1"/>
</dbReference>
<name>A0ABS1KSC6_9BACT</name>
<dbReference type="Proteomes" id="UP000613030">
    <property type="component" value="Unassembled WGS sequence"/>
</dbReference>
<evidence type="ECO:0000256" key="2">
    <source>
        <dbReference type="ARBA" id="ARBA00022737"/>
    </source>
</evidence>
<proteinExistence type="predicted"/>
<evidence type="ECO:0000313" key="6">
    <source>
        <dbReference type="Proteomes" id="UP000613030"/>
    </source>
</evidence>
<reference evidence="5 6" key="1">
    <citation type="submission" date="2021-01" db="EMBL/GenBank/DDBJ databases">
        <title>Chryseolinea sp. Jin1 Genome sequencing and assembly.</title>
        <authorList>
            <person name="Kim I."/>
        </authorList>
    </citation>
    <scope>NUCLEOTIDE SEQUENCE [LARGE SCALE GENOMIC DNA]</scope>
    <source>
        <strain evidence="5 6">Jin1</strain>
    </source>
</reference>
<organism evidence="5 6">
    <name type="scientific">Chryseolinea lacunae</name>
    <dbReference type="NCBI Taxonomy" id="2801331"/>
    <lineage>
        <taxon>Bacteria</taxon>
        <taxon>Pseudomonadati</taxon>
        <taxon>Bacteroidota</taxon>
        <taxon>Cytophagia</taxon>
        <taxon>Cytophagales</taxon>
        <taxon>Fulvivirgaceae</taxon>
        <taxon>Chryseolinea</taxon>
    </lineage>
</organism>
<dbReference type="PROSITE" id="PS51257">
    <property type="entry name" value="PROKAR_LIPOPROTEIN"/>
    <property type="match status" value="1"/>
</dbReference>